<feature type="compositionally biased region" description="Acidic residues" evidence="1">
    <location>
        <begin position="329"/>
        <end position="338"/>
    </location>
</feature>
<dbReference type="EMBL" id="JAAAUY010000681">
    <property type="protein sequence ID" value="KAF9327278.1"/>
    <property type="molecule type" value="Genomic_DNA"/>
</dbReference>
<name>A0A9P5SIQ6_9FUNG</name>
<feature type="region of interest" description="Disordered" evidence="1">
    <location>
        <begin position="283"/>
        <end position="338"/>
    </location>
</feature>
<evidence type="ECO:0000313" key="2">
    <source>
        <dbReference type="EMBL" id="KAF9327278.1"/>
    </source>
</evidence>
<gene>
    <name evidence="2" type="ORF">BG006_009394</name>
</gene>
<sequence>MLYKHIERQLQDNAPMTKLVEKDVFVAMSGIVNARMSGARDVFGEETLNLIKSQCLQPHISNPKAALGVEASARIKGVDTNPLKRRILDAKPSKAMSEGELVEVWSYVLGALAGYKLSLRSGELTSKATRWQRLLMQQEYDVDAGSATYGRKLDLQCRAEEHELNNSEFKVDSASEQQVEVQYRKNLRVNQAMMLYLKDQIGMPLEDSDILALDVHGLSAVLFALKYNGEVFVSDLATKHMLRLPDSTASWKLFLRGNTLSVLLAYVKHLLDLTERIEEQELKHEEEARTADRCTPEREPRPLGGFTFMSPSKKRCKANPQRAQMGEAHDDETDEGVVQEDECDDFQDVCDDFQDVCDD</sequence>
<comment type="caution">
    <text evidence="2">The sequence shown here is derived from an EMBL/GenBank/DDBJ whole genome shotgun (WGS) entry which is preliminary data.</text>
</comment>
<feature type="compositionally biased region" description="Basic and acidic residues" evidence="1">
    <location>
        <begin position="283"/>
        <end position="301"/>
    </location>
</feature>
<proteinExistence type="predicted"/>
<reference evidence="2" key="1">
    <citation type="journal article" date="2020" name="Fungal Divers.">
        <title>Resolving the Mortierellaceae phylogeny through synthesis of multi-gene phylogenetics and phylogenomics.</title>
        <authorList>
            <person name="Vandepol N."/>
            <person name="Liber J."/>
            <person name="Desiro A."/>
            <person name="Na H."/>
            <person name="Kennedy M."/>
            <person name="Barry K."/>
            <person name="Grigoriev I.V."/>
            <person name="Miller A.N."/>
            <person name="O'Donnell K."/>
            <person name="Stajich J.E."/>
            <person name="Bonito G."/>
        </authorList>
    </citation>
    <scope>NUCLEOTIDE SEQUENCE</scope>
    <source>
        <strain evidence="2">NVP1</strain>
    </source>
</reference>
<evidence type="ECO:0000256" key="1">
    <source>
        <dbReference type="SAM" id="MobiDB-lite"/>
    </source>
</evidence>
<dbReference type="Proteomes" id="UP000696485">
    <property type="component" value="Unassembled WGS sequence"/>
</dbReference>
<evidence type="ECO:0000313" key="3">
    <source>
        <dbReference type="Proteomes" id="UP000696485"/>
    </source>
</evidence>
<protein>
    <submittedName>
        <fullName evidence="2">Uncharacterized protein</fullName>
    </submittedName>
</protein>
<keyword evidence="3" id="KW-1185">Reference proteome</keyword>
<dbReference type="AlphaFoldDB" id="A0A9P5SIQ6"/>
<organism evidence="2 3">
    <name type="scientific">Podila minutissima</name>
    <dbReference type="NCBI Taxonomy" id="64525"/>
    <lineage>
        <taxon>Eukaryota</taxon>
        <taxon>Fungi</taxon>
        <taxon>Fungi incertae sedis</taxon>
        <taxon>Mucoromycota</taxon>
        <taxon>Mortierellomycotina</taxon>
        <taxon>Mortierellomycetes</taxon>
        <taxon>Mortierellales</taxon>
        <taxon>Mortierellaceae</taxon>
        <taxon>Podila</taxon>
    </lineage>
</organism>
<accession>A0A9P5SIQ6</accession>